<dbReference type="AlphaFoldDB" id="A0A379G7A3"/>
<evidence type="ECO:0000313" key="2">
    <source>
        <dbReference type="Proteomes" id="UP000255129"/>
    </source>
</evidence>
<reference evidence="1 2" key="1">
    <citation type="submission" date="2018-06" db="EMBL/GenBank/DDBJ databases">
        <authorList>
            <consortium name="Pathogen Informatics"/>
            <person name="Doyle S."/>
        </authorList>
    </citation>
    <scope>NUCLEOTIDE SEQUENCE [LARGE SCALE GENOMIC DNA]</scope>
    <source>
        <strain evidence="1 2">NCTC12026</strain>
    </source>
</reference>
<accession>A0A379G7A3</accession>
<protein>
    <submittedName>
        <fullName evidence="1">Uncharacterized protein</fullName>
    </submittedName>
</protein>
<gene>
    <name evidence="1" type="ORF">NCTC12026_03280</name>
</gene>
<name>A0A379G7A3_9GAMM</name>
<dbReference type="RefSeq" id="WP_006814285.1">
    <property type="nucleotide sequence ID" value="NZ_AP018946.1"/>
</dbReference>
<evidence type="ECO:0000313" key="1">
    <source>
        <dbReference type="EMBL" id="SUC36837.1"/>
    </source>
</evidence>
<dbReference type="EMBL" id="UGUA01000002">
    <property type="protein sequence ID" value="SUC36837.1"/>
    <property type="molecule type" value="Genomic_DNA"/>
</dbReference>
<organism evidence="1 2">
    <name type="scientific">Providencia rustigianii</name>
    <dbReference type="NCBI Taxonomy" id="158850"/>
    <lineage>
        <taxon>Bacteria</taxon>
        <taxon>Pseudomonadati</taxon>
        <taxon>Pseudomonadota</taxon>
        <taxon>Gammaproteobacteria</taxon>
        <taxon>Enterobacterales</taxon>
        <taxon>Morganellaceae</taxon>
        <taxon>Providencia</taxon>
    </lineage>
</organism>
<dbReference type="OrthoDB" id="6466949at2"/>
<sequence length="272" mass="31713">MFKINQVTTSQLHVKPHLENNAKNVEIKKINQTNDSFFNKFCQLFKNDKNNTAQSVTQNSANTFLKQTFSIPENAHMISAGEQITYCWNESLDSYVPNAADQRIEAKNQDYSSVLPSQFIKDFNRINYSMTFLGNDMPEFSNEFSQEDRLQFFAEFVTLPHAEKLCQIAHQGHLAEPYILLTMKNKNFDFIIPQSKENNKLKVNIDKTEDKKYIITSSNEYYLKQIQPEIILDKTILFTERKTHLITNQNGQLSLDPNQKDLLTFKITQKYN</sequence>
<dbReference type="Proteomes" id="UP000255129">
    <property type="component" value="Unassembled WGS sequence"/>
</dbReference>
<proteinExistence type="predicted"/>